<comment type="subcellular location">
    <subcellularLocation>
        <location evidence="1">Cell membrane</location>
        <topology evidence="1">Multi-pass membrane protein</topology>
    </subcellularLocation>
</comment>
<dbReference type="Pfam" id="PF03553">
    <property type="entry name" value="Na_H_antiporter"/>
    <property type="match status" value="1"/>
</dbReference>
<evidence type="ECO:0000256" key="3">
    <source>
        <dbReference type="ARBA" id="ARBA00022449"/>
    </source>
</evidence>
<comment type="similarity">
    <text evidence="8">Belongs to the NhaC Na(+)/H(+) (TC 2.A.35) antiporter family.</text>
</comment>
<dbReference type="GO" id="GO:0015297">
    <property type="term" value="F:antiporter activity"/>
    <property type="evidence" value="ECO:0007669"/>
    <property type="project" value="UniProtKB-KW"/>
</dbReference>
<feature type="transmembrane region" description="Helical" evidence="9">
    <location>
        <begin position="119"/>
        <end position="152"/>
    </location>
</feature>
<dbReference type="PANTHER" id="PTHR33451">
    <property type="entry name" value="MALATE-2H(+)/NA(+)-LACTATE ANTIPORTER"/>
    <property type="match status" value="1"/>
</dbReference>
<dbReference type="InterPro" id="IPR018461">
    <property type="entry name" value="Na/H_Antiport_NhaC-like_C"/>
</dbReference>
<dbReference type="NCBIfam" id="TIGR00931">
    <property type="entry name" value="antiport_nhaC"/>
    <property type="match status" value="1"/>
</dbReference>
<evidence type="ECO:0000256" key="9">
    <source>
        <dbReference type="SAM" id="Phobius"/>
    </source>
</evidence>
<reference evidence="11" key="1">
    <citation type="submission" date="2018-05" db="EMBL/GenBank/DDBJ databases">
        <authorList>
            <person name="Lanie J.A."/>
            <person name="Ng W.-L."/>
            <person name="Kazmierczak K.M."/>
            <person name="Andrzejewski T.M."/>
            <person name="Davidsen T.M."/>
            <person name="Wayne K.J."/>
            <person name="Tettelin H."/>
            <person name="Glass J.I."/>
            <person name="Rusch D."/>
            <person name="Podicherti R."/>
            <person name="Tsui H.-C.T."/>
            <person name="Winkler M.E."/>
        </authorList>
    </citation>
    <scope>NUCLEOTIDE SEQUENCE</scope>
</reference>
<sequence>MKESKKKNLPLSVAILPLLFLVILLSFNLYVNVFIYEADPLAGSSQFILILSGAFAAMIGMKYDISYKEVINSISNSIKSVTPALIILLWVGALAGTWMISGIIPSMVYYGLKLLDPNIFLPACIIICSIISLATGSSWTTSATVGIALVGIGKALGIPAGMVGGAVISGAYFGDKLSPLSDTTNLAAAVTKVGLFKHIRYLTYTTVPSISIALIVFIILGILQTSDGVTDNSFLIDTISNTFNISLILFIVPLIVIIMIIKKTPPIRALTIGTLSGALFAIIFQPQIIMELSNSSSMTIIGSYKVLVDTITSSVSIPTDSEVLNELFSTGGMIGMLNTIFLVIATMMFGGAMDAIGAIKSISKALLKFADSVFKLFASTVASCLALNLTASDQYLSIVVSGKMFDKAFKDKGLAPENLSRTLEDSATVTSALIPWNSCGAYHSSVLGVSVGEYFIYAIFNWISPFMTLIYAGLRIKIRTLTDKN</sequence>
<feature type="transmembrane region" description="Helical" evidence="9">
    <location>
        <begin position="268"/>
        <end position="289"/>
    </location>
</feature>
<dbReference type="InterPro" id="IPR052180">
    <property type="entry name" value="NhaC_Na-H+_Antiporter"/>
</dbReference>
<keyword evidence="7 9" id="KW-0472">Membrane</keyword>
<keyword evidence="3" id="KW-0050">Antiport</keyword>
<evidence type="ECO:0000256" key="8">
    <source>
        <dbReference type="ARBA" id="ARBA00038435"/>
    </source>
</evidence>
<keyword evidence="4" id="KW-1003">Cell membrane</keyword>
<feature type="domain" description="Na+/H+ antiporter NhaC-like C-terminal" evidence="10">
    <location>
        <begin position="170"/>
        <end position="472"/>
    </location>
</feature>
<feature type="transmembrane region" description="Helical" evidence="9">
    <location>
        <begin position="333"/>
        <end position="352"/>
    </location>
</feature>
<feature type="transmembrane region" description="Helical" evidence="9">
    <location>
        <begin position="84"/>
        <end position="107"/>
    </location>
</feature>
<dbReference type="PANTHER" id="PTHR33451:SF3">
    <property type="entry name" value="MALATE-2H(+)_NA(+)-LACTATE ANTIPORTER"/>
    <property type="match status" value="1"/>
</dbReference>
<feature type="transmembrane region" description="Helical" evidence="9">
    <location>
        <begin position="12"/>
        <end position="35"/>
    </location>
</feature>
<protein>
    <recommendedName>
        <fullName evidence="10">Na+/H+ antiporter NhaC-like C-terminal domain-containing protein</fullName>
    </recommendedName>
</protein>
<feature type="transmembrane region" description="Helical" evidence="9">
    <location>
        <begin position="201"/>
        <end position="223"/>
    </location>
</feature>
<dbReference type="EMBL" id="UINC01000969">
    <property type="protein sequence ID" value="SUZ65814.1"/>
    <property type="molecule type" value="Genomic_DNA"/>
</dbReference>
<evidence type="ECO:0000259" key="10">
    <source>
        <dbReference type="Pfam" id="PF03553"/>
    </source>
</evidence>
<keyword evidence="2" id="KW-0813">Transport</keyword>
<dbReference type="GO" id="GO:0005886">
    <property type="term" value="C:plasma membrane"/>
    <property type="evidence" value="ECO:0007669"/>
    <property type="project" value="UniProtKB-SubCell"/>
</dbReference>
<dbReference type="AlphaFoldDB" id="A0A381PGN9"/>
<dbReference type="InterPro" id="IPR004770">
    <property type="entry name" value="Na/H_antiport_NhaC"/>
</dbReference>
<feature type="transmembrane region" description="Helical" evidence="9">
    <location>
        <begin position="243"/>
        <end position="261"/>
    </location>
</feature>
<feature type="transmembrane region" description="Helical" evidence="9">
    <location>
        <begin position="373"/>
        <end position="391"/>
    </location>
</feature>
<evidence type="ECO:0000256" key="2">
    <source>
        <dbReference type="ARBA" id="ARBA00022448"/>
    </source>
</evidence>
<accession>A0A381PGN9</accession>
<evidence type="ECO:0000256" key="4">
    <source>
        <dbReference type="ARBA" id="ARBA00022475"/>
    </source>
</evidence>
<proteinExistence type="inferred from homology"/>
<evidence type="ECO:0000256" key="1">
    <source>
        <dbReference type="ARBA" id="ARBA00004651"/>
    </source>
</evidence>
<evidence type="ECO:0000256" key="5">
    <source>
        <dbReference type="ARBA" id="ARBA00022692"/>
    </source>
</evidence>
<evidence type="ECO:0000313" key="11">
    <source>
        <dbReference type="EMBL" id="SUZ65814.1"/>
    </source>
</evidence>
<evidence type="ECO:0000256" key="7">
    <source>
        <dbReference type="ARBA" id="ARBA00023136"/>
    </source>
</evidence>
<keyword evidence="5 9" id="KW-0812">Transmembrane</keyword>
<organism evidence="11">
    <name type="scientific">marine metagenome</name>
    <dbReference type="NCBI Taxonomy" id="408172"/>
    <lineage>
        <taxon>unclassified sequences</taxon>
        <taxon>metagenomes</taxon>
        <taxon>ecological metagenomes</taxon>
    </lineage>
</organism>
<feature type="transmembrane region" description="Helical" evidence="9">
    <location>
        <begin position="454"/>
        <end position="474"/>
    </location>
</feature>
<feature type="transmembrane region" description="Helical" evidence="9">
    <location>
        <begin position="41"/>
        <end position="63"/>
    </location>
</feature>
<evidence type="ECO:0000256" key="6">
    <source>
        <dbReference type="ARBA" id="ARBA00022989"/>
    </source>
</evidence>
<name>A0A381PGN9_9ZZZZ</name>
<keyword evidence="6 9" id="KW-1133">Transmembrane helix</keyword>
<gene>
    <name evidence="11" type="ORF">METZ01_LOCUS18668</name>
</gene>